<organism evidence="1 2">
    <name type="scientific">Sphingobium baderi LL03</name>
    <dbReference type="NCBI Taxonomy" id="1114964"/>
    <lineage>
        <taxon>Bacteria</taxon>
        <taxon>Pseudomonadati</taxon>
        <taxon>Pseudomonadota</taxon>
        <taxon>Alphaproteobacteria</taxon>
        <taxon>Sphingomonadales</taxon>
        <taxon>Sphingomonadaceae</taxon>
        <taxon>Sphingobium</taxon>
    </lineage>
</organism>
<proteinExistence type="predicted"/>
<protein>
    <submittedName>
        <fullName evidence="1">Uncharacterized protein</fullName>
    </submittedName>
</protein>
<name>T0HP12_9SPHN</name>
<accession>T0HP12</accession>
<dbReference type="PATRIC" id="fig|1114964.3.peg.2239"/>
<sequence length="69" mass="7718">MISENRHVAAEARSRALLHCDPAYINGYHFGLESERVRRAEGYSDTQDKFEISDQIACRAILAGNGAQH</sequence>
<comment type="caution">
    <text evidence="1">The sequence shown here is derived from an EMBL/GenBank/DDBJ whole genome shotgun (WGS) entry which is preliminary data.</text>
</comment>
<dbReference type="AlphaFoldDB" id="T0HP12"/>
<dbReference type="EMBL" id="ATIB01000062">
    <property type="protein sequence ID" value="EQB01075.1"/>
    <property type="molecule type" value="Genomic_DNA"/>
</dbReference>
<evidence type="ECO:0000313" key="1">
    <source>
        <dbReference type="EMBL" id="EQB01075.1"/>
    </source>
</evidence>
<dbReference type="Proteomes" id="UP000015524">
    <property type="component" value="Unassembled WGS sequence"/>
</dbReference>
<reference evidence="1 2" key="1">
    <citation type="journal article" date="2013" name="Genome Announc.">
        <title>Draft Genome Sequence of a Hexachlorocyclohexane-Degrading Bacterium, Sphingobium baderi Strain LL03T.</title>
        <authorList>
            <person name="Kaur J."/>
            <person name="Verma H."/>
            <person name="Tripathi C."/>
            <person name="Khurana J.P."/>
            <person name="Lal R."/>
        </authorList>
    </citation>
    <scope>NUCLEOTIDE SEQUENCE [LARGE SCALE GENOMIC DNA]</scope>
    <source>
        <strain evidence="1 2">LL03</strain>
    </source>
</reference>
<evidence type="ECO:0000313" key="2">
    <source>
        <dbReference type="Proteomes" id="UP000015524"/>
    </source>
</evidence>
<gene>
    <name evidence="1" type="ORF">L485_11465</name>
</gene>
<keyword evidence="2" id="KW-1185">Reference proteome</keyword>